<comment type="subcellular location">
    <subcellularLocation>
        <location evidence="1">Secreted</location>
    </subcellularLocation>
</comment>
<evidence type="ECO:0000256" key="2">
    <source>
        <dbReference type="ARBA" id="ARBA00022525"/>
    </source>
</evidence>
<dbReference type="InterPro" id="IPR013783">
    <property type="entry name" value="Ig-like_fold"/>
</dbReference>
<dbReference type="GO" id="GO:0005576">
    <property type="term" value="C:extracellular region"/>
    <property type="evidence" value="ECO:0007669"/>
    <property type="project" value="UniProtKB-SubCell"/>
</dbReference>
<feature type="region of interest" description="Disordered" evidence="4">
    <location>
        <begin position="45"/>
        <end position="106"/>
    </location>
</feature>
<proteinExistence type="predicted"/>
<feature type="compositionally biased region" description="Polar residues" evidence="4">
    <location>
        <begin position="45"/>
        <end position="57"/>
    </location>
</feature>
<feature type="region of interest" description="Disordered" evidence="4">
    <location>
        <begin position="2501"/>
        <end position="2520"/>
    </location>
</feature>
<dbReference type="GO" id="GO:0005975">
    <property type="term" value="P:carbohydrate metabolic process"/>
    <property type="evidence" value="ECO:0007669"/>
    <property type="project" value="UniProtKB-ARBA"/>
</dbReference>
<dbReference type="SUPFAM" id="SSF117074">
    <property type="entry name" value="Hypothetical protein PA1324"/>
    <property type="match status" value="1"/>
</dbReference>
<reference evidence="9" key="2">
    <citation type="submission" date="2015-05" db="EMBL/GenBank/DDBJ databases">
        <title>Complete genome sequence of Corynebacterium mustelae DSM 45274, isolated from various tissues of a male ferret with lethal sepsis.</title>
        <authorList>
            <person name="Ruckert C."/>
            <person name="Albersmeier A."/>
            <person name="Winkler A."/>
            <person name="Tauch A."/>
        </authorList>
    </citation>
    <scope>NUCLEOTIDE SEQUENCE [LARGE SCALE GENOMIC DNA]</scope>
    <source>
        <strain evidence="9">DSM 45274</strain>
    </source>
</reference>
<dbReference type="Pfam" id="PF17210">
    <property type="entry name" value="SdrD_B"/>
    <property type="match status" value="1"/>
</dbReference>
<dbReference type="Gene3D" id="2.60.40.10">
    <property type="entry name" value="Immunoglobulins"/>
    <property type="match status" value="1"/>
</dbReference>
<feature type="domain" description="DUF5979" evidence="7">
    <location>
        <begin position="1524"/>
        <end position="1627"/>
    </location>
</feature>
<feature type="domain" description="DUF5979" evidence="7">
    <location>
        <begin position="2386"/>
        <end position="2473"/>
    </location>
</feature>
<evidence type="ECO:0000256" key="5">
    <source>
        <dbReference type="SAM" id="Phobius"/>
    </source>
</evidence>
<feature type="domain" description="DUF5979" evidence="7">
    <location>
        <begin position="1295"/>
        <end position="1401"/>
    </location>
</feature>
<feature type="transmembrane region" description="Helical" evidence="5">
    <location>
        <begin position="2536"/>
        <end position="2555"/>
    </location>
</feature>
<dbReference type="Gene3D" id="2.60.40.1140">
    <property type="entry name" value="Collagen-binding surface protein Cna, B-type domain"/>
    <property type="match status" value="1"/>
</dbReference>
<feature type="compositionally biased region" description="Polar residues" evidence="4">
    <location>
        <begin position="1258"/>
        <end position="1270"/>
    </location>
</feature>
<name>A0A0G3GYW9_9CORY</name>
<dbReference type="EMBL" id="CP011542">
    <property type="protein sequence ID" value="AKK04728.1"/>
    <property type="molecule type" value="Genomic_DNA"/>
</dbReference>
<feature type="domain" description="SD-repeat containing protein B" evidence="6">
    <location>
        <begin position="1169"/>
        <end position="1288"/>
    </location>
</feature>
<evidence type="ECO:0000259" key="6">
    <source>
        <dbReference type="Pfam" id="PF17210"/>
    </source>
</evidence>
<feature type="domain" description="DUF5979" evidence="7">
    <location>
        <begin position="1955"/>
        <end position="2053"/>
    </location>
</feature>
<feature type="domain" description="DUF5979" evidence="7">
    <location>
        <begin position="1742"/>
        <end position="1835"/>
    </location>
</feature>
<feature type="domain" description="DUF5979" evidence="7">
    <location>
        <begin position="2160"/>
        <end position="2266"/>
    </location>
</feature>
<reference evidence="8 9" key="1">
    <citation type="journal article" date="2015" name="Genome Announc.">
        <title>Complete Genome Sequence of the Type Strain Corynebacterium mustelae DSM 45274, Isolated from Various Tissues of a Male Ferret with Lethal Sepsis.</title>
        <authorList>
            <person name="Ruckert C."/>
            <person name="Eimer J."/>
            <person name="Winkler A."/>
            <person name="Tauch A."/>
        </authorList>
    </citation>
    <scope>NUCLEOTIDE SEQUENCE [LARGE SCALE GENOMIC DNA]</scope>
    <source>
        <strain evidence="8 9">DSM 45274</strain>
    </source>
</reference>
<feature type="domain" description="DUF5979" evidence="7">
    <location>
        <begin position="2063"/>
        <end position="2154"/>
    </location>
</feature>
<keyword evidence="3" id="KW-0732">Signal</keyword>
<dbReference type="Proteomes" id="UP000035199">
    <property type="component" value="Chromosome"/>
</dbReference>
<evidence type="ECO:0000313" key="9">
    <source>
        <dbReference type="Proteomes" id="UP000035199"/>
    </source>
</evidence>
<dbReference type="InterPro" id="IPR033764">
    <property type="entry name" value="Sdr_B"/>
</dbReference>
<evidence type="ECO:0000256" key="4">
    <source>
        <dbReference type="SAM" id="MobiDB-lite"/>
    </source>
</evidence>
<dbReference type="InterPro" id="IPR046022">
    <property type="entry name" value="DUF5979"/>
</dbReference>
<accession>A0A0G3GYW9</accession>
<dbReference type="Pfam" id="PF19407">
    <property type="entry name" value="DUF5979"/>
    <property type="match status" value="11"/>
</dbReference>
<dbReference type="KEGG" id="cmv:CMUST_01915"/>
<protein>
    <submittedName>
        <fullName evidence="8">Uncharacterized protein</fullName>
    </submittedName>
</protein>
<evidence type="ECO:0000313" key="8">
    <source>
        <dbReference type="EMBL" id="AKK04728.1"/>
    </source>
</evidence>
<feature type="domain" description="DUF5979" evidence="7">
    <location>
        <begin position="1842"/>
        <end position="1949"/>
    </location>
</feature>
<feature type="domain" description="DUF5979" evidence="7">
    <location>
        <begin position="2272"/>
        <end position="2369"/>
    </location>
</feature>
<evidence type="ECO:0000256" key="1">
    <source>
        <dbReference type="ARBA" id="ARBA00004613"/>
    </source>
</evidence>
<organism evidence="8 9">
    <name type="scientific">Corynebacterium mustelae</name>
    <dbReference type="NCBI Taxonomy" id="571915"/>
    <lineage>
        <taxon>Bacteria</taxon>
        <taxon>Bacillati</taxon>
        <taxon>Actinomycetota</taxon>
        <taxon>Actinomycetes</taxon>
        <taxon>Mycobacteriales</taxon>
        <taxon>Corynebacteriaceae</taxon>
        <taxon>Corynebacterium</taxon>
    </lineage>
</organism>
<evidence type="ECO:0000259" key="7">
    <source>
        <dbReference type="Pfam" id="PF19407"/>
    </source>
</evidence>
<keyword evidence="5" id="KW-0472">Membrane</keyword>
<keyword evidence="5" id="KW-0812">Transmembrane</keyword>
<dbReference type="PATRIC" id="fig|571915.4.peg.404"/>
<keyword evidence="2" id="KW-0964">Secreted</keyword>
<keyword evidence="9" id="KW-1185">Reference proteome</keyword>
<feature type="domain" description="DUF5979" evidence="7">
    <location>
        <begin position="1406"/>
        <end position="1517"/>
    </location>
</feature>
<keyword evidence="5" id="KW-1133">Transmembrane helix</keyword>
<feature type="region of interest" description="Disordered" evidence="4">
    <location>
        <begin position="1247"/>
        <end position="1274"/>
    </location>
</feature>
<sequence length="2559" mass="272090">MVKVSLLLRKRELKNGSKWRGWRKILTLIAITPLVASGTPIVQAQPSVSDASIESSYTDPEEPDGPPEAPATPQPGLATVPASPNGGNDAPSDTGPKPADEDYNLHNSQLNAPLDLEVEVLNDGVAPFDGTNDAGYDSAEKNGIVRTNDTITYQLSYRMNVDSGDNPTIKIRFPKGLELPEIPGNCLAGSTLTPEKITYPPLPITSTSVDALPEQELSCKVNFAPRQLVKVPITVKVSNLLHNNAEVKPVSAILELDGQQPFSVEEGNLPAVRVSSRPKWDMSINGVFDKENAGYVYGPASEPCPWNRQLVCKRLDYSLLLSAPSGGKGTMPAVGDIRFTLGMDLETLFPNLTPQQRQQIRDNKEKYGVRLAYNDNFYSIPSPNQTHRYAGVAATPENAVRDSGTISYAGVPARNIDGGGQLAVEEVPITISGADLSLITYPTKLIQPSATPIPAGKAFAVSHSFKVFVPVPTILDFGVQGDNSWVLAKKMQIRNLEIQGFTGADTNDPAAQLTFNDYRDSSPNVQIGSKYNKAFTGVPGTERNMLPQEFSPGYGARGEGPPGGATIRSGDITVMGGQEVLSQIEISGSLPELPADISLVTCDAWDKTRLHLMRKDIPASKHRNIFLQGVPSNGQPVWISGYNNIADGSGGTRWATSASEVPAIKVQYAAESGSPGNNSDCYDNNIQWYDNPEDVPGNDAGELAKGVFTGVGRVRIHTVLPGPVANSVSVGAGSRIAISIAQKVAKTDNPPGDIIPNWVSLKEVPNQNLDLQGVLADKKSAKVSSYDPAKHSGAAGDRLIYGSVQARIDKTVRKGTSGSFSDTPPQLQGEDTVEYQIRPTITSPSSARGNHTDVWVEDCLPKALVYRNASRKPNVIEEGSTPGDAKIGVTQAPGEAAGTNACAADETYLRWEFPQHEVNTEIEPIILEAQVREAADSGTFNNVAYVWAADDASLRKVRRNDAQIQITNPAGIKLAKEALTPVVQLNDANNQNKELNKWRVRVTNTLPRATNVSDVDIIDVLPRMGVAAPGETQTNFSGDFDYVETVVKKGNEKPNQKVKILFTKNTTISPDPKHPSNGATGATAWCDSAENGQKVSGTGECPANAGEVTGLRVQRPGVFEPNEVVEFDVHMVGIGNAAGDVYVNQVAASATGFSQTVGPIPRPERVIAATIGDYTWLDMNRDGIQGERTDEPALGNIDVTLTGTDDLGNPVNRQAKTSGDGAYLFENLRAANQAGYVVSFSKPAHHERTVKGDGAAVNTDSNADAGTGQSDPIALQAGEDNRSIDAGYYALGQLIVEKRITGPGTAFAAGDSFEFGIECTTGAGQQLQETRRISFQAGETTKQAAPVPNIPVGSTCNVTERTVGKSDSVVGQLQPQRVTIAYNAQNPAQSGATAVISNNYTGSKLKIVKRLAGDEAGKDQVRNKTFSFDVTCLAANTDDKILERRNVQITGEGETIIANDGTPGDVLLPLGARCFAVETENHGAQSAVSDHPSIDNPAVVTASDAEQTLAITVVNTYGKPAAPFKITKQVAANGSSGSEDFHIFYTCDAEGKQTEAVDSPAVPAQGKVQVEAGQSTVVGFFPIGIDCRVTGEDPAERDGYTLTQNLGTRQQIAENTGAEITVVNTYTRKQGSFRVTKTISGLTDQAQGRTFEVTYECVDPKAQPGSPAITGQLQVPAGGNATSPLIPEGSVCQLQETPASAKVTGFTEVASFNPSDSVTIGAAPEIKEVTLTNAYTRDTGSFSLTKNVVVDGKPQPSAEPFQVSYTCGAKTGTVEVQGDGTTPAIVNDIPTGTTCTFTETLKERDGYGVVAQFNPTEVVVAQKGQVVPVTLTNNYVREKGGFSIAKKFDGNAAVLAPESFTFNYQCVGDDAQRTKRNGTVTVTKAEPMKSIADVPTGSCTITEEAHTIKNGRVDVTFSVNGQAVQPADSATITVTKGATVQVAATNTYTANEGTFEVVKVVTADRDKELVAGKTFVVDYQCTPAFPGAPAQPGELTISENKPAVSPSMPVGTECTITERPADDDRFHWDPPQPQRVVVGNAQQPTRVEVRNEYVRKTNQVAVIKKVIVDAKVQPTQETFDVDYTCGDKKGTLKVVGDGKTEAVIDGIPTGTTCTLKEKQHNRNGYSLTSEFAPSARIDVGTGPIKPVVLTNTYTRDVGTLRISKKVTGNAAALAPRDFTFSYECVGDDAAKTTTTDTVTVTANNSVTVTDIPTGECTVTEQDSAVSNATVATSISVNGGEATATKSVTVEVTKGATVEIKAENSYAPILSKFGVVKQVSADFQEELLAGKDYTFSYTCTPAYDGAVAAKGTLTVKADGKTAWSDEMPVNSTCTITENPAPHAGFEWVAPQPQHITVAKDPVTATFDNAYRRETGTFAVQVHVYGWPWFKKDKFYVNYSCTDPRGGTYQEQMAVTGDSTVVQIPRRFPLGTTCEVDQDQPSAKRTLFVHSYEGDSKFTIESATEVPVYEMSNTYVTIIPGILAAVGLLVVPVVNAVTKPAPPAPPVIAPQPEEGTPTPKASKAAGAKNLAVTGTSEYVVTLGLIGVILLFAGSIIIRRRS</sequence>
<dbReference type="STRING" id="571915.CMUST_01915"/>
<evidence type="ECO:0000256" key="3">
    <source>
        <dbReference type="ARBA" id="ARBA00022729"/>
    </source>
</evidence>
<gene>
    <name evidence="8" type="ORF">CMUST_01915</name>
</gene>
<feature type="domain" description="DUF5979" evidence="7">
    <location>
        <begin position="1633"/>
        <end position="1736"/>
    </location>
</feature>